<accession>A0A2A3LBD5</accession>
<reference evidence="1 2" key="1">
    <citation type="journal article" date="2017" name="Genome Biol. Evol.">
        <title>Population Structure and Local Adaptation of MAC Lung Disease Agent Mycobacterium avium subsp. hominissuis.</title>
        <authorList>
            <person name="Yano H."/>
            <person name="Iwamoto T."/>
            <person name="Nishiuchi Y."/>
            <person name="Nakajima C."/>
            <person name="Starkova D.A."/>
            <person name="Mokrousov I."/>
            <person name="Narvskaya O."/>
            <person name="Yoshida S."/>
            <person name="Arikawa K."/>
            <person name="Nakanishi N."/>
            <person name="Osaki K."/>
            <person name="Nakagawa I."/>
            <person name="Ato M."/>
            <person name="Suzuki Y."/>
            <person name="Maruyama F."/>
        </authorList>
    </citation>
    <scope>NUCLEOTIDE SEQUENCE [LARGE SCALE GENOMIC DNA]</scope>
    <source>
        <strain evidence="1 2">OCU466</strain>
    </source>
</reference>
<organism evidence="1 2">
    <name type="scientific">Mycobacterium avium subsp. hominissuis</name>
    <dbReference type="NCBI Taxonomy" id="439334"/>
    <lineage>
        <taxon>Bacteria</taxon>
        <taxon>Bacillati</taxon>
        <taxon>Actinomycetota</taxon>
        <taxon>Actinomycetes</taxon>
        <taxon>Mycobacteriales</taxon>
        <taxon>Mycobacteriaceae</taxon>
        <taxon>Mycobacterium</taxon>
        <taxon>Mycobacterium avium complex (MAC)</taxon>
    </lineage>
</organism>
<dbReference type="EMBL" id="LBGZ01000054">
    <property type="protein sequence ID" value="PBJ37156.1"/>
    <property type="molecule type" value="Genomic_DNA"/>
</dbReference>
<comment type="caution">
    <text evidence="1">The sequence shown here is derived from an EMBL/GenBank/DDBJ whole genome shotgun (WGS) entry which is preliminary data.</text>
</comment>
<gene>
    <name evidence="1" type="ORF">XV03_07840</name>
</gene>
<evidence type="ECO:0000313" key="2">
    <source>
        <dbReference type="Proteomes" id="UP000218842"/>
    </source>
</evidence>
<dbReference type="AlphaFoldDB" id="A0A2A3LBD5"/>
<protein>
    <submittedName>
        <fullName evidence="1">Uncharacterized protein</fullName>
    </submittedName>
</protein>
<sequence>MDRFVERVTRQLEQVRDLFGLPDQVITAATPGSAGTGLLANWSGASSQGHEEAASGVGAQHGALGDADAALDAFTRELGQETAARRGRAEDLIRSARGTAESLGPQTDSVDGRRALASALTEHLAAAAQLVIEHAESLPARQQQLAALTARFSTMSGGPASGSV</sequence>
<evidence type="ECO:0000313" key="1">
    <source>
        <dbReference type="EMBL" id="PBJ37156.1"/>
    </source>
</evidence>
<name>A0A2A3LBD5_MYCAV</name>
<dbReference type="Proteomes" id="UP000218842">
    <property type="component" value="Unassembled WGS sequence"/>
</dbReference>
<proteinExistence type="predicted"/>
<dbReference type="RefSeq" id="WP_084021674.1">
    <property type="nucleotide sequence ID" value="NZ_BDNC01000144.1"/>
</dbReference>